<accession>A0A382TES4</accession>
<feature type="non-terminal residue" evidence="1">
    <location>
        <position position="74"/>
    </location>
</feature>
<proteinExistence type="predicted"/>
<gene>
    <name evidence="1" type="ORF">METZ01_LOCUS373357</name>
</gene>
<dbReference type="EMBL" id="UINC01136008">
    <property type="protein sequence ID" value="SVD20503.1"/>
    <property type="molecule type" value="Genomic_DNA"/>
</dbReference>
<dbReference type="AlphaFoldDB" id="A0A382TES4"/>
<protein>
    <submittedName>
        <fullName evidence="1">Uncharacterized protein</fullName>
    </submittedName>
</protein>
<reference evidence="1" key="1">
    <citation type="submission" date="2018-05" db="EMBL/GenBank/DDBJ databases">
        <authorList>
            <person name="Lanie J.A."/>
            <person name="Ng W.-L."/>
            <person name="Kazmierczak K.M."/>
            <person name="Andrzejewski T.M."/>
            <person name="Davidsen T.M."/>
            <person name="Wayne K.J."/>
            <person name="Tettelin H."/>
            <person name="Glass J.I."/>
            <person name="Rusch D."/>
            <person name="Podicherti R."/>
            <person name="Tsui H.-C.T."/>
            <person name="Winkler M.E."/>
        </authorList>
    </citation>
    <scope>NUCLEOTIDE SEQUENCE</scope>
</reference>
<organism evidence="1">
    <name type="scientific">marine metagenome</name>
    <dbReference type="NCBI Taxonomy" id="408172"/>
    <lineage>
        <taxon>unclassified sequences</taxon>
        <taxon>metagenomes</taxon>
        <taxon>ecological metagenomes</taxon>
    </lineage>
</organism>
<evidence type="ECO:0000313" key="1">
    <source>
        <dbReference type="EMBL" id="SVD20503.1"/>
    </source>
</evidence>
<sequence>MAVVFDAHAHCFPPLGQDRGDAQYYDMCAAEHQYHVRFHPQGMRRFSDGSLISQSEQNQILTGEKDGISWLPDV</sequence>
<name>A0A382TES4_9ZZZZ</name>